<dbReference type="Pfam" id="PF01050">
    <property type="entry name" value="MannoseP_isomer"/>
    <property type="match status" value="1"/>
</dbReference>
<organism evidence="2 3">
    <name type="scientific">Nitrosopumilus ureiphilus</name>
    <dbReference type="NCBI Taxonomy" id="1470067"/>
    <lineage>
        <taxon>Archaea</taxon>
        <taxon>Nitrososphaerota</taxon>
        <taxon>Nitrososphaeria</taxon>
        <taxon>Nitrosopumilales</taxon>
        <taxon>Nitrosopumilaceae</taxon>
        <taxon>Nitrosopumilus</taxon>
    </lineage>
</organism>
<dbReference type="PANTHER" id="PTHR46390">
    <property type="entry name" value="MANNOSE-1-PHOSPHATE GUANYLYLTRANSFERASE"/>
    <property type="match status" value="1"/>
</dbReference>
<dbReference type="KEGG" id="nue:C5F50_01080"/>
<dbReference type="CDD" id="cd02213">
    <property type="entry name" value="cupin_PMI_typeII_C"/>
    <property type="match status" value="1"/>
</dbReference>
<dbReference type="InterPro" id="IPR001538">
    <property type="entry name" value="Man6P_isomerase-2_C"/>
</dbReference>
<accession>A0A7D5M8B0</accession>
<dbReference type="GO" id="GO:0016853">
    <property type="term" value="F:isomerase activity"/>
    <property type="evidence" value="ECO:0007669"/>
    <property type="project" value="UniProtKB-KW"/>
</dbReference>
<dbReference type="PANTHER" id="PTHR46390:SF1">
    <property type="entry name" value="MANNOSE-1-PHOSPHATE GUANYLYLTRANSFERASE"/>
    <property type="match status" value="1"/>
</dbReference>
<keyword evidence="2" id="KW-0413">Isomerase</keyword>
<reference evidence="2 3" key="1">
    <citation type="submission" date="2018-02" db="EMBL/GenBank/DDBJ databases">
        <title>Complete genome of Nitrosopumilus ureaphilus PS0.</title>
        <authorList>
            <person name="Qin W."/>
            <person name="Zheng Y."/>
            <person name="Stahl D.A."/>
        </authorList>
    </citation>
    <scope>NUCLEOTIDE SEQUENCE [LARGE SCALE GENOMIC DNA]</scope>
    <source>
        <strain evidence="2 3">PS0</strain>
    </source>
</reference>
<dbReference type="InterPro" id="IPR014710">
    <property type="entry name" value="RmlC-like_jellyroll"/>
</dbReference>
<evidence type="ECO:0000313" key="3">
    <source>
        <dbReference type="Proteomes" id="UP000509478"/>
    </source>
</evidence>
<dbReference type="SUPFAM" id="SSF51182">
    <property type="entry name" value="RmlC-like cupins"/>
    <property type="match status" value="1"/>
</dbReference>
<dbReference type="GeneID" id="56066611"/>
<feature type="domain" description="Mannose-6-phosphate isomerase type II C-terminal" evidence="1">
    <location>
        <begin position="8"/>
        <end position="111"/>
    </location>
</feature>
<proteinExistence type="predicted"/>
<dbReference type="InterPro" id="IPR011051">
    <property type="entry name" value="RmlC_Cupin_sf"/>
</dbReference>
<keyword evidence="3" id="KW-1185">Reference proteome</keyword>
<dbReference type="RefSeq" id="WP_179371896.1">
    <property type="nucleotide sequence ID" value="NZ_CP026995.1"/>
</dbReference>
<dbReference type="GO" id="GO:0004475">
    <property type="term" value="F:mannose-1-phosphate guanylyltransferase (GTP) activity"/>
    <property type="evidence" value="ECO:0007669"/>
    <property type="project" value="TreeGrafter"/>
</dbReference>
<gene>
    <name evidence="2" type="ORF">C5F50_01080</name>
</gene>
<dbReference type="InterPro" id="IPR051161">
    <property type="entry name" value="Mannose-6P_isomerase_type2"/>
</dbReference>
<dbReference type="GO" id="GO:0009298">
    <property type="term" value="P:GDP-mannose biosynthetic process"/>
    <property type="evidence" value="ECO:0007669"/>
    <property type="project" value="TreeGrafter"/>
</dbReference>
<dbReference type="AlphaFoldDB" id="A0A7D5M8B0"/>
<evidence type="ECO:0000313" key="2">
    <source>
        <dbReference type="EMBL" id="QLH05829.1"/>
    </source>
</evidence>
<dbReference type="Proteomes" id="UP000509478">
    <property type="component" value="Chromosome"/>
</dbReference>
<dbReference type="OrthoDB" id="5825at2157"/>
<dbReference type="EMBL" id="CP026995">
    <property type="protein sequence ID" value="QLH05829.1"/>
    <property type="molecule type" value="Genomic_DNA"/>
</dbReference>
<protein>
    <submittedName>
        <fullName evidence="2">Mannose-6-phosphate isomerase</fullName>
    </submittedName>
</protein>
<dbReference type="GO" id="GO:0005976">
    <property type="term" value="P:polysaccharide metabolic process"/>
    <property type="evidence" value="ECO:0007669"/>
    <property type="project" value="InterPro"/>
</dbReference>
<name>A0A7D5M8B0_9ARCH</name>
<evidence type="ECO:0000259" key="1">
    <source>
        <dbReference type="Pfam" id="PF01050"/>
    </source>
</evidence>
<sequence>MLMQDHKSLKINKPWGSFEQLTDNETTTVKIITILAGNRTSLQFHEHRSEKWYVLNGEGYAFLKDKQRIQTGDEITIPIKAVHRLEAITDMKILEISYGLFQESDIKRLEDDYVR</sequence>
<dbReference type="Gene3D" id="2.60.120.10">
    <property type="entry name" value="Jelly Rolls"/>
    <property type="match status" value="1"/>
</dbReference>